<dbReference type="InterPro" id="IPR027417">
    <property type="entry name" value="P-loop_NTPase"/>
</dbReference>
<protein>
    <submittedName>
        <fullName evidence="5">LuxR C-terminal-related transcriptional regulator</fullName>
    </submittedName>
</protein>
<dbReference type="PROSITE" id="PS50043">
    <property type="entry name" value="HTH_LUXR_2"/>
    <property type="match status" value="1"/>
</dbReference>
<dbReference type="GO" id="GO:0003677">
    <property type="term" value="F:DNA binding"/>
    <property type="evidence" value="ECO:0007669"/>
    <property type="project" value="UniProtKB-KW"/>
</dbReference>
<dbReference type="Pfam" id="PF00196">
    <property type="entry name" value="GerE"/>
    <property type="match status" value="1"/>
</dbReference>
<dbReference type="AlphaFoldDB" id="A0AB39UYS3"/>
<evidence type="ECO:0000256" key="1">
    <source>
        <dbReference type="ARBA" id="ARBA00023015"/>
    </source>
</evidence>
<dbReference type="GO" id="GO:0006355">
    <property type="term" value="P:regulation of DNA-templated transcription"/>
    <property type="evidence" value="ECO:0007669"/>
    <property type="project" value="InterPro"/>
</dbReference>
<dbReference type="PANTHER" id="PTHR44688:SF16">
    <property type="entry name" value="DNA-BINDING TRANSCRIPTIONAL ACTIVATOR DEVR_DOSR"/>
    <property type="match status" value="1"/>
</dbReference>
<dbReference type="InterPro" id="IPR011990">
    <property type="entry name" value="TPR-like_helical_dom_sf"/>
</dbReference>
<dbReference type="InterPro" id="IPR000792">
    <property type="entry name" value="Tscrpt_reg_LuxR_C"/>
</dbReference>
<dbReference type="SUPFAM" id="SSF52540">
    <property type="entry name" value="P-loop containing nucleoside triphosphate hydrolases"/>
    <property type="match status" value="1"/>
</dbReference>
<organism evidence="5">
    <name type="scientific">Thermohahella caldifontis</name>
    <dbReference type="NCBI Taxonomy" id="3142973"/>
    <lineage>
        <taxon>Bacteria</taxon>
        <taxon>Pseudomonadati</taxon>
        <taxon>Pseudomonadota</taxon>
        <taxon>Gammaproteobacteria</taxon>
        <taxon>Oceanospirillales</taxon>
        <taxon>Hahellaceae</taxon>
        <taxon>Thermohahella</taxon>
    </lineage>
</organism>
<keyword evidence="1" id="KW-0805">Transcription regulation</keyword>
<dbReference type="PROSITE" id="PS00622">
    <property type="entry name" value="HTH_LUXR_1"/>
    <property type="match status" value="1"/>
</dbReference>
<dbReference type="SUPFAM" id="SSF46894">
    <property type="entry name" value="C-terminal effector domain of the bipartite response regulators"/>
    <property type="match status" value="1"/>
</dbReference>
<dbReference type="Gene3D" id="1.10.10.10">
    <property type="entry name" value="Winged helix-like DNA-binding domain superfamily/Winged helix DNA-binding domain"/>
    <property type="match status" value="1"/>
</dbReference>
<gene>
    <name evidence="5" type="ORF">AAIA72_04910</name>
</gene>
<evidence type="ECO:0000259" key="4">
    <source>
        <dbReference type="PROSITE" id="PS50043"/>
    </source>
</evidence>
<dbReference type="SMART" id="SM00421">
    <property type="entry name" value="HTH_LUXR"/>
    <property type="match status" value="1"/>
</dbReference>
<sequence>MPSPDLDKWLESQPRVCIQGPAGTGKTLLAARHAARLRRQGTTVVWISLAPAWSDRDSIRTLIRTALARALPEADDPFVALTDGTLPLAVFVDQTEHLTQPDAVAELEALCLQLPDSALIWMLGRPPLPASRWLLRFRLRLVGGEQLWWNDEAQSPVWARLTVPLSPTRRQALGHQLGGWIAPLTLYTEALSAGESTATLLVRQYVEEEVLAPWPEPVRHLARRLALLPEWSLEMAAGEDEHLLQALGEAMAYLAPFEVSGSFGRQLHPLLAACLRPHATHEEAGDEAWQQAMAAHYRDHPDPLICCEWFWRNQQWSGLSQKLAETGQTLLRKGYHLQVLGYLESMPEAVRNNAAMLRLRLWSLFYADRRGELARAIQHARIHISTGGLPADELTLLEMMTRPPKELGTGPDALETLARLRKQTVPVRSVAYLGLASAYYWQGELGEAETLALEALTHAKLEQRFSTVLSASGLALWLMSIRGEVIRARNLLRDSTLWLENFHESGQAPNLVSCWRNSARIRLAVLQGDLESGWKALQPMKLFMASAEPAHQTMTLYSEAFWLLHAGQPAEALDRLDQAERIIRSEGERFSIPAPPVDALRIRCLLMLGRLRDAGELIQSGTGGRGAMHPFDTMEWQEAECLWALFDGQRQQAEERAQALATRAKAERFLAHHLTAKLVQACLTGETGKRRATFERCVEIAASNDLVFPLLHFRPFFTQDLETLQDVPLIGEFVERITHLNVKQTSESDTPLPSGDHEALSRRELQVLELIAEGLSNKEIAVRLHLAPATVKAHIRNIYSKIGARSRADALRLADALNLL</sequence>
<feature type="domain" description="HTH luxR-type" evidence="4">
    <location>
        <begin position="753"/>
        <end position="818"/>
    </location>
</feature>
<dbReference type="RefSeq" id="WP_369602307.1">
    <property type="nucleotide sequence ID" value="NZ_CP154858.1"/>
</dbReference>
<dbReference type="PANTHER" id="PTHR44688">
    <property type="entry name" value="DNA-BINDING TRANSCRIPTIONAL ACTIVATOR DEVR_DOSR"/>
    <property type="match status" value="1"/>
</dbReference>
<accession>A0AB39UYS3</accession>
<dbReference type="Gene3D" id="1.25.40.10">
    <property type="entry name" value="Tetratricopeptide repeat domain"/>
    <property type="match status" value="1"/>
</dbReference>
<evidence type="ECO:0000256" key="2">
    <source>
        <dbReference type="ARBA" id="ARBA00023125"/>
    </source>
</evidence>
<proteinExistence type="predicted"/>
<reference evidence="5" key="1">
    <citation type="submission" date="2024-05" db="EMBL/GenBank/DDBJ databases">
        <title>Genome sequencing of novel strain.</title>
        <authorList>
            <person name="Ganbat D."/>
            <person name="Ganbat S."/>
            <person name="Lee S.-J."/>
        </authorList>
    </citation>
    <scope>NUCLEOTIDE SEQUENCE</scope>
    <source>
        <strain evidence="5">SMD15-11</strain>
    </source>
</reference>
<keyword evidence="2" id="KW-0238">DNA-binding</keyword>
<dbReference type="PRINTS" id="PR00038">
    <property type="entry name" value="HTHLUXR"/>
</dbReference>
<dbReference type="CDD" id="cd06170">
    <property type="entry name" value="LuxR_C_like"/>
    <property type="match status" value="1"/>
</dbReference>
<dbReference type="InterPro" id="IPR036388">
    <property type="entry name" value="WH-like_DNA-bd_sf"/>
</dbReference>
<name>A0AB39UYS3_9GAMM</name>
<evidence type="ECO:0000256" key="3">
    <source>
        <dbReference type="ARBA" id="ARBA00023163"/>
    </source>
</evidence>
<keyword evidence="3" id="KW-0804">Transcription</keyword>
<evidence type="ECO:0000313" key="5">
    <source>
        <dbReference type="EMBL" id="XDT73313.1"/>
    </source>
</evidence>
<dbReference type="EMBL" id="CP154858">
    <property type="protein sequence ID" value="XDT73313.1"/>
    <property type="molecule type" value="Genomic_DNA"/>
</dbReference>
<dbReference type="Gene3D" id="3.40.50.300">
    <property type="entry name" value="P-loop containing nucleotide triphosphate hydrolases"/>
    <property type="match status" value="1"/>
</dbReference>
<dbReference type="KEGG" id="tcd:AAIA72_04910"/>
<dbReference type="InterPro" id="IPR016032">
    <property type="entry name" value="Sig_transdc_resp-reg_C-effctor"/>
</dbReference>